<gene>
    <name evidence="1" type="ORF">DM39_592</name>
</gene>
<dbReference type="KEGG" id="bcen:DM39_592"/>
<sequence length="455" mass="51382">MSESLIYEDSSVRVMYRHGKKDNLICTFGDAAAAAKYDALNYNGKSVIEHLDLCAVIFQPKGANWYPSESMCAAIKVLREVIDLSEFANIIGYGASMGGYGALKFSHLLNATHIVAYCPQWSIDPDEANGENPGFSSYFKEGMRGHGVSSSELARYENGVYLVYDPKHVIDNYHAKSYLSRGCKIVAVPLRGAGHDVPKILIGREYFSQLWDAVLAGNADCVRSIVVNKYRSSRLRYIGAFRLAARRHPRWCSKLLIDQASKYIIYDDSLDNLNIESVVDDLIRRLALQGVRSSARSLARLKAMREVVTDRVDLVIDQLLTFNEESYLLRTKFDTLLCYDEIRGNLRAYRCDDIVMKMAMPVQLRYYRENPFLSVEKYGGSKICVMTSDGRVMLREMQGLDGLEIAGYKVDISDGKVALKSMINGSYCSISPLGEVTWDRPWARSNETFELIRRK</sequence>
<dbReference type="EMBL" id="CP007783">
    <property type="protein sequence ID" value="AIO33887.1"/>
    <property type="molecule type" value="Genomic_DNA"/>
</dbReference>
<dbReference type="AlphaFoldDB" id="A0AAN0RTY9"/>
<evidence type="ECO:0000313" key="1">
    <source>
        <dbReference type="EMBL" id="AIO33887.1"/>
    </source>
</evidence>
<proteinExistence type="predicted"/>
<dbReference type="Proteomes" id="UP000029413">
    <property type="component" value="Chromosome 1"/>
</dbReference>
<organism evidence="1 2">
    <name type="scientific">Burkholderia cenocepacia</name>
    <dbReference type="NCBI Taxonomy" id="95486"/>
    <lineage>
        <taxon>Bacteria</taxon>
        <taxon>Pseudomonadati</taxon>
        <taxon>Pseudomonadota</taxon>
        <taxon>Betaproteobacteria</taxon>
        <taxon>Burkholderiales</taxon>
        <taxon>Burkholderiaceae</taxon>
        <taxon>Burkholderia</taxon>
        <taxon>Burkholderia cepacia complex</taxon>
    </lineage>
</organism>
<dbReference type="InterPro" id="IPR029058">
    <property type="entry name" value="AB_hydrolase_fold"/>
</dbReference>
<evidence type="ECO:0000313" key="2">
    <source>
        <dbReference type="Proteomes" id="UP000029413"/>
    </source>
</evidence>
<keyword evidence="2" id="KW-1185">Reference proteome</keyword>
<protein>
    <recommendedName>
        <fullName evidence="3">Alpha/beta hydrolase</fullName>
    </recommendedName>
</protein>
<accession>A0AAN0RTY9</accession>
<reference evidence="1 2" key="1">
    <citation type="submission" date="2014-05" db="EMBL/GenBank/DDBJ databases">
        <authorList>
            <person name="Bishop-Lilly K.A."/>
            <person name="Broomall S.M."/>
            <person name="Chain P.S."/>
            <person name="Chertkov O."/>
            <person name="Coyne S.R."/>
            <person name="Daligault H.E."/>
            <person name="Davenport K.W."/>
            <person name="Erkkila T."/>
            <person name="Frey K.G."/>
            <person name="Gibbons H.S."/>
            <person name="Gu W."/>
            <person name="Jaissle J."/>
            <person name="Johnson S.L."/>
            <person name="Koroleva G.I."/>
            <person name="Ladner J.T."/>
            <person name="Lo C.-C."/>
            <person name="Minogue T.D."/>
            <person name="Munk C."/>
            <person name="Palacios G.F."/>
            <person name="Redden C.L."/>
            <person name="Rosenzweig C.N."/>
            <person name="Scholz M.B."/>
            <person name="Teshima H."/>
            <person name="Xu Y."/>
        </authorList>
    </citation>
    <scope>NUCLEOTIDE SEQUENCE [LARGE SCALE GENOMIC DNA]</scope>
    <source>
        <strain evidence="1 2">DDS 22E-1</strain>
    </source>
</reference>
<dbReference type="SUPFAM" id="SSF53474">
    <property type="entry name" value="alpha/beta-Hydrolases"/>
    <property type="match status" value="1"/>
</dbReference>
<name>A0AAN0RTY9_9BURK</name>
<evidence type="ECO:0008006" key="3">
    <source>
        <dbReference type="Google" id="ProtNLM"/>
    </source>
</evidence>